<organism evidence="1 2">
    <name type="scientific">Ralstonia phage Firinga</name>
    <dbReference type="NCBI Taxonomy" id="2759725"/>
    <lineage>
        <taxon>Viruses</taxon>
        <taxon>Duplodnaviria</taxon>
        <taxon>Heunggongvirae</taxon>
        <taxon>Uroviricota</taxon>
        <taxon>Caudoviricetes</taxon>
        <taxon>Firingavirus</taxon>
        <taxon>Firingavirus firinga</taxon>
    </lineage>
</organism>
<gene>
    <name evidence="1" type="ORF">18C_00048</name>
</gene>
<dbReference type="Proteomes" id="UP000515649">
    <property type="component" value="Segment"/>
</dbReference>
<proteinExistence type="predicted"/>
<evidence type="ECO:0000313" key="2">
    <source>
        <dbReference type="Proteomes" id="UP000515649"/>
    </source>
</evidence>
<evidence type="ECO:0000313" key="1">
    <source>
        <dbReference type="EMBL" id="QMV33116.1"/>
    </source>
</evidence>
<sequence>MSRTHLVGNFLRQFGVVVQSTGRVGFDDVLSANRTGPCKVFPSPMGISCRRAATSFANHVCHVLDVSAWIQMARIYAKAYVA</sequence>
<protein>
    <submittedName>
        <fullName evidence="1">Uncharacterized protein</fullName>
    </submittedName>
</protein>
<keyword evidence="2" id="KW-1185">Reference proteome</keyword>
<name>A0A7G5B9Z3_9CAUD</name>
<reference evidence="1 2" key="1">
    <citation type="submission" date="2020-07" db="EMBL/GenBank/DDBJ databases">
        <title>Ralstonia phages.</title>
        <authorList>
            <person name="Trotereau A."/>
            <person name="Boyer C."/>
            <person name="Torres-Barcelo C."/>
        </authorList>
    </citation>
    <scope>NUCLEOTIDE SEQUENCE [LARGE SCALE GENOMIC DNA]</scope>
</reference>
<dbReference type="EMBL" id="MT740737">
    <property type="protein sequence ID" value="QMV33116.1"/>
    <property type="molecule type" value="Genomic_DNA"/>
</dbReference>
<accession>A0A7G5B9Z3</accession>